<dbReference type="PROSITE" id="PS00977">
    <property type="entry name" value="FAD_G3PDH_1"/>
    <property type="match status" value="1"/>
</dbReference>
<keyword evidence="4" id="KW-0274">FAD</keyword>
<organism evidence="9 10">
    <name type="scientific">Pseudoduganella armeniaca</name>
    <dbReference type="NCBI Taxonomy" id="2072590"/>
    <lineage>
        <taxon>Bacteria</taxon>
        <taxon>Pseudomonadati</taxon>
        <taxon>Pseudomonadota</taxon>
        <taxon>Betaproteobacteria</taxon>
        <taxon>Burkholderiales</taxon>
        <taxon>Oxalobacteraceae</taxon>
        <taxon>Telluria group</taxon>
        <taxon>Pseudoduganella</taxon>
    </lineage>
</organism>
<feature type="domain" description="Alpha-glycerophosphate oxidase C-terminal" evidence="8">
    <location>
        <begin position="390"/>
        <end position="503"/>
    </location>
</feature>
<dbReference type="Gene3D" id="3.30.9.10">
    <property type="entry name" value="D-Amino Acid Oxidase, subunit A, domain 2"/>
    <property type="match status" value="1"/>
</dbReference>
<sequence>MAPYTAPAERLDCDLLVVGGGINGVGIARDAAGRGLRVVLCEQHDLAQHTSSASTKLIHGGLRYLEYHEFKLVRKALQEREVLLRNAPHIMWPLRFVMPHDAAQRPAWMIRAGLFLYDHLAKREFLPGSEGIALAEHEAGEPLKGSYRKGFVYSDGWVDDARLVVLNALDASERGATILIRTTCRSARREGDGWRASLESEERGRIDVRARAVVNAAGPWAGKFAASSLSAGRGYGLRLIKGSHIIVPRLFEHPYAYIFQNPDKRIIFAIPYQDEFTLIGTTDLEYTGEPGKVTISQEEIDYLCEMANRYFNRQIGPQDVVGTYSGVRPLLDDNSSQASAITRDYLLECPDDLPPFLNIWGGKITTYRKLAEEALTILQRRLGTNAPDWTAKAPLPGGDLQLPGMLIVRYDFASFLRRFRGRHPWLPAKLAQRYARNYGSRAERMLGDAVSLADMGTELAPGVYSREVRYLMQVEWARSAEDVLWRRTKCGLHSKAADVERLQQWMEQQQGHRDDARAVNQK</sequence>
<dbReference type="EMBL" id="CP028324">
    <property type="protein sequence ID" value="AVR98459.1"/>
    <property type="molecule type" value="Genomic_DNA"/>
</dbReference>
<dbReference type="AlphaFoldDB" id="A0A2R4CFP7"/>
<dbReference type="Pfam" id="PF16901">
    <property type="entry name" value="DAO_C"/>
    <property type="match status" value="1"/>
</dbReference>
<dbReference type="SUPFAM" id="SSF51905">
    <property type="entry name" value="FAD/NAD(P)-binding domain"/>
    <property type="match status" value="1"/>
</dbReference>
<keyword evidence="10" id="KW-1185">Reference proteome</keyword>
<dbReference type="GO" id="GO:0046168">
    <property type="term" value="P:glycerol-3-phosphate catabolic process"/>
    <property type="evidence" value="ECO:0007669"/>
    <property type="project" value="TreeGrafter"/>
</dbReference>
<dbReference type="PROSITE" id="PS00978">
    <property type="entry name" value="FAD_G3PDH_2"/>
    <property type="match status" value="1"/>
</dbReference>
<name>A0A2R4CFP7_9BURK</name>
<evidence type="ECO:0000256" key="3">
    <source>
        <dbReference type="ARBA" id="ARBA00022630"/>
    </source>
</evidence>
<dbReference type="NCBIfam" id="NF008899">
    <property type="entry name" value="PRK12266.1"/>
    <property type="match status" value="1"/>
</dbReference>
<dbReference type="Gene3D" id="6.10.250.1890">
    <property type="match status" value="1"/>
</dbReference>
<evidence type="ECO:0000313" key="9">
    <source>
        <dbReference type="EMBL" id="AVR98459.1"/>
    </source>
</evidence>
<protein>
    <recommendedName>
        <fullName evidence="6">Glycerol-3-phosphate dehydrogenase</fullName>
        <ecNumber evidence="6">1.1.5.3</ecNumber>
    </recommendedName>
</protein>
<accession>A0A2R4CFP7</accession>
<evidence type="ECO:0000259" key="7">
    <source>
        <dbReference type="Pfam" id="PF01266"/>
    </source>
</evidence>
<dbReference type="OrthoDB" id="9766796at2"/>
<evidence type="ECO:0000259" key="8">
    <source>
        <dbReference type="Pfam" id="PF16901"/>
    </source>
</evidence>
<dbReference type="EC" id="1.1.5.3" evidence="6"/>
<dbReference type="PRINTS" id="PR01001">
    <property type="entry name" value="FADG3PDH"/>
</dbReference>
<dbReference type="NCBIfam" id="NF009906">
    <property type="entry name" value="PRK13369.1"/>
    <property type="match status" value="1"/>
</dbReference>
<dbReference type="InterPro" id="IPR031656">
    <property type="entry name" value="DAO_C"/>
</dbReference>
<keyword evidence="5 6" id="KW-0560">Oxidoreductase</keyword>
<reference evidence="9 10" key="1">
    <citation type="submission" date="2018-03" db="EMBL/GenBank/DDBJ databases">
        <title>Massilia armeniaca sp. nov., isolated from desert soil.</title>
        <authorList>
            <person name="Huang H."/>
            <person name="Ren M."/>
        </authorList>
    </citation>
    <scope>NUCLEOTIDE SEQUENCE [LARGE SCALE GENOMIC DNA]</scope>
    <source>
        <strain evidence="9 10">ZMN-3</strain>
    </source>
</reference>
<comment type="similarity">
    <text evidence="2 6">Belongs to the FAD-dependent glycerol-3-phosphate dehydrogenase family.</text>
</comment>
<evidence type="ECO:0000256" key="2">
    <source>
        <dbReference type="ARBA" id="ARBA00007330"/>
    </source>
</evidence>
<evidence type="ECO:0000313" key="10">
    <source>
        <dbReference type="Proteomes" id="UP000240505"/>
    </source>
</evidence>
<keyword evidence="3 6" id="KW-0285">Flavoprotein</keyword>
<dbReference type="GO" id="GO:0009331">
    <property type="term" value="C:glycerol-3-phosphate dehydrogenase (FAD) complex"/>
    <property type="evidence" value="ECO:0007669"/>
    <property type="project" value="UniProtKB-UniRule"/>
</dbReference>
<evidence type="ECO:0000256" key="4">
    <source>
        <dbReference type="ARBA" id="ARBA00022827"/>
    </source>
</evidence>
<dbReference type="InterPro" id="IPR000447">
    <property type="entry name" value="G3P_DH_FAD-dep"/>
</dbReference>
<dbReference type="Pfam" id="PF01266">
    <property type="entry name" value="DAO"/>
    <property type="match status" value="1"/>
</dbReference>
<dbReference type="InterPro" id="IPR036188">
    <property type="entry name" value="FAD/NAD-bd_sf"/>
</dbReference>
<dbReference type="GO" id="GO:0004368">
    <property type="term" value="F:glycerol-3-phosphate dehydrogenase (quinone) activity"/>
    <property type="evidence" value="ECO:0007669"/>
    <property type="project" value="UniProtKB-EC"/>
</dbReference>
<comment type="cofactor">
    <cofactor evidence="1 6">
        <name>FAD</name>
        <dbReference type="ChEBI" id="CHEBI:57692"/>
    </cofactor>
</comment>
<dbReference type="InterPro" id="IPR038299">
    <property type="entry name" value="DAO_C_sf"/>
</dbReference>
<gene>
    <name evidence="9" type="ORF">C9I28_24575</name>
</gene>
<dbReference type="KEGG" id="masz:C9I28_24575"/>
<dbReference type="Gene3D" id="3.50.50.60">
    <property type="entry name" value="FAD/NAD(P)-binding domain"/>
    <property type="match status" value="1"/>
</dbReference>
<dbReference type="RefSeq" id="WP_107143795.1">
    <property type="nucleotide sequence ID" value="NZ_CP028324.1"/>
</dbReference>
<dbReference type="PANTHER" id="PTHR11985:SF15">
    <property type="entry name" value="GLYCEROL-3-PHOSPHATE DEHYDROGENASE, MITOCHONDRIAL"/>
    <property type="match status" value="1"/>
</dbReference>
<dbReference type="Gene3D" id="1.10.8.870">
    <property type="entry name" value="Alpha-glycerophosphate oxidase, cap domain"/>
    <property type="match status" value="1"/>
</dbReference>
<comment type="catalytic activity">
    <reaction evidence="6">
        <text>a quinone + sn-glycerol 3-phosphate = dihydroxyacetone phosphate + a quinol</text>
        <dbReference type="Rhea" id="RHEA:18977"/>
        <dbReference type="ChEBI" id="CHEBI:24646"/>
        <dbReference type="ChEBI" id="CHEBI:57597"/>
        <dbReference type="ChEBI" id="CHEBI:57642"/>
        <dbReference type="ChEBI" id="CHEBI:132124"/>
        <dbReference type="EC" id="1.1.5.3"/>
    </reaction>
</comment>
<evidence type="ECO:0000256" key="5">
    <source>
        <dbReference type="ARBA" id="ARBA00023002"/>
    </source>
</evidence>
<dbReference type="PANTHER" id="PTHR11985">
    <property type="entry name" value="GLYCEROL-3-PHOSPHATE DEHYDROGENASE"/>
    <property type="match status" value="1"/>
</dbReference>
<dbReference type="Proteomes" id="UP000240505">
    <property type="component" value="Chromosome"/>
</dbReference>
<dbReference type="InterPro" id="IPR006076">
    <property type="entry name" value="FAD-dep_OxRdtase"/>
</dbReference>
<evidence type="ECO:0000256" key="1">
    <source>
        <dbReference type="ARBA" id="ARBA00001974"/>
    </source>
</evidence>
<proteinExistence type="inferred from homology"/>
<evidence type="ECO:0000256" key="6">
    <source>
        <dbReference type="RuleBase" id="RU361217"/>
    </source>
</evidence>
<feature type="domain" description="FAD dependent oxidoreductase" evidence="7">
    <location>
        <begin position="14"/>
        <end position="368"/>
    </location>
</feature>